<gene>
    <name evidence="2" type="ORF">ETAA8_43410</name>
</gene>
<reference evidence="2 3" key="1">
    <citation type="submission" date="2019-02" db="EMBL/GenBank/DDBJ databases">
        <title>Deep-cultivation of Planctomycetes and their phenomic and genomic characterization uncovers novel biology.</title>
        <authorList>
            <person name="Wiegand S."/>
            <person name="Jogler M."/>
            <person name="Boedeker C."/>
            <person name="Pinto D."/>
            <person name="Vollmers J."/>
            <person name="Rivas-Marin E."/>
            <person name="Kohn T."/>
            <person name="Peeters S.H."/>
            <person name="Heuer A."/>
            <person name="Rast P."/>
            <person name="Oberbeckmann S."/>
            <person name="Bunk B."/>
            <person name="Jeske O."/>
            <person name="Meyerdierks A."/>
            <person name="Storesund J.E."/>
            <person name="Kallscheuer N."/>
            <person name="Luecker S."/>
            <person name="Lage O.M."/>
            <person name="Pohl T."/>
            <person name="Merkel B.J."/>
            <person name="Hornburger P."/>
            <person name="Mueller R.-W."/>
            <person name="Bruemmer F."/>
            <person name="Labrenz M."/>
            <person name="Spormann A.M."/>
            <person name="Op den Camp H."/>
            <person name="Overmann J."/>
            <person name="Amann R."/>
            <person name="Jetten M.S.M."/>
            <person name="Mascher T."/>
            <person name="Medema M.H."/>
            <person name="Devos D.P."/>
            <person name="Kaster A.-K."/>
            <person name="Ovreas L."/>
            <person name="Rohde M."/>
            <person name="Galperin M.Y."/>
            <person name="Jogler C."/>
        </authorList>
    </citation>
    <scope>NUCLEOTIDE SEQUENCE [LARGE SCALE GENOMIC DNA]</scope>
    <source>
        <strain evidence="2 3">ETA_A8</strain>
    </source>
</reference>
<evidence type="ECO:0000313" key="2">
    <source>
        <dbReference type="EMBL" id="QDU29234.1"/>
    </source>
</evidence>
<name>A0A517YG86_9BACT</name>
<dbReference type="EMBL" id="CP036274">
    <property type="protein sequence ID" value="QDU29234.1"/>
    <property type="molecule type" value="Genomic_DNA"/>
</dbReference>
<organism evidence="2 3">
    <name type="scientific">Anatilimnocola aggregata</name>
    <dbReference type="NCBI Taxonomy" id="2528021"/>
    <lineage>
        <taxon>Bacteria</taxon>
        <taxon>Pseudomonadati</taxon>
        <taxon>Planctomycetota</taxon>
        <taxon>Planctomycetia</taxon>
        <taxon>Pirellulales</taxon>
        <taxon>Pirellulaceae</taxon>
        <taxon>Anatilimnocola</taxon>
    </lineage>
</organism>
<dbReference type="Proteomes" id="UP000315017">
    <property type="component" value="Chromosome"/>
</dbReference>
<protein>
    <submittedName>
        <fullName evidence="2">Uncharacterized protein</fullName>
    </submittedName>
</protein>
<dbReference type="AlphaFoldDB" id="A0A517YG86"/>
<keyword evidence="3" id="KW-1185">Reference proteome</keyword>
<accession>A0A517YG86</accession>
<sequence>MPHPPPGSPEQSSEPPTNSLRERLLAIATGIPLRIESNQQNLLELTREIQAARRRSLLAHIAEVIARCHLQSIKKRDPEQ</sequence>
<evidence type="ECO:0000256" key="1">
    <source>
        <dbReference type="SAM" id="MobiDB-lite"/>
    </source>
</evidence>
<dbReference type="KEGG" id="aagg:ETAA8_43410"/>
<feature type="region of interest" description="Disordered" evidence="1">
    <location>
        <begin position="1"/>
        <end position="20"/>
    </location>
</feature>
<proteinExistence type="predicted"/>
<evidence type="ECO:0000313" key="3">
    <source>
        <dbReference type="Proteomes" id="UP000315017"/>
    </source>
</evidence>